<proteinExistence type="predicted"/>
<evidence type="ECO:0000256" key="1">
    <source>
        <dbReference type="ARBA" id="ARBA00022679"/>
    </source>
</evidence>
<dbReference type="GO" id="GO:0008146">
    <property type="term" value="F:sulfotransferase activity"/>
    <property type="evidence" value="ECO:0007669"/>
    <property type="project" value="InterPro"/>
</dbReference>
<accession>A0A081BZY6</accession>
<dbReference type="STRING" id="1499967.U27_04863"/>
<evidence type="ECO:0000313" key="5">
    <source>
        <dbReference type="Proteomes" id="UP000030661"/>
    </source>
</evidence>
<dbReference type="InterPro" id="IPR027417">
    <property type="entry name" value="P-loop_NTPase"/>
</dbReference>
<dbReference type="PANTHER" id="PTHR10605:SF56">
    <property type="entry name" value="BIFUNCTIONAL HEPARAN SULFATE N-DEACETYLASE_N-SULFOTRANSFERASE"/>
    <property type="match status" value="1"/>
</dbReference>
<dbReference type="SUPFAM" id="SSF52540">
    <property type="entry name" value="P-loop containing nucleoside triphosphate hydrolases"/>
    <property type="match status" value="1"/>
</dbReference>
<name>A0A081BZY6_VECG1</name>
<dbReference type="Proteomes" id="UP000030661">
    <property type="component" value="Unassembled WGS sequence"/>
</dbReference>
<dbReference type="eggNOG" id="COG4424">
    <property type="taxonomic scope" value="Bacteria"/>
</dbReference>
<evidence type="ECO:0000313" key="4">
    <source>
        <dbReference type="EMBL" id="GAK57891.1"/>
    </source>
</evidence>
<protein>
    <submittedName>
        <fullName evidence="4">Putative sulfotransferase protein</fullName>
    </submittedName>
</protein>
<keyword evidence="2" id="KW-0325">Glycoprotein</keyword>
<dbReference type="Pfam" id="PF00685">
    <property type="entry name" value="Sulfotransfer_1"/>
    <property type="match status" value="1"/>
</dbReference>
<keyword evidence="1 4" id="KW-0808">Transferase</keyword>
<dbReference type="InterPro" id="IPR037359">
    <property type="entry name" value="NST/OST"/>
</dbReference>
<dbReference type="AlphaFoldDB" id="A0A081BZY6"/>
<sequence length="290" mass="33964">MLIIKTEKGIGRAPDFIGLGAQKAGTSWIYSCLYEHPQICMPIKEIHFFSRQRNWTKRYDWYENMFNACSPSQKAGEFSTSYLAEHGVAERIHQRYPRVKLIASLRNPLDRAYSNYVNDVKAGIVQRSIPFEAAVKMHPEYLEQGRYASQLDQYLHYFTRDQLLLLVYEDSLTDPTAFIQRIYRFLDVDPEFIPSMVHTKINVSTIPRYVWLEKNLLTISGFLHNKGFHHLWWLSKKLGIAQFLRKVNAISEQPASSAQNFWREAAYKSLEAEIRGVETLLGRELREWHL</sequence>
<organism evidence="4">
    <name type="scientific">Vecturithrix granuli</name>
    <dbReference type="NCBI Taxonomy" id="1499967"/>
    <lineage>
        <taxon>Bacteria</taxon>
        <taxon>Candidatus Moduliflexota</taxon>
        <taxon>Candidatus Vecturitrichia</taxon>
        <taxon>Candidatus Vecturitrichales</taxon>
        <taxon>Candidatus Vecturitrichaceae</taxon>
        <taxon>Candidatus Vecturithrix</taxon>
    </lineage>
</organism>
<reference evidence="4" key="1">
    <citation type="journal article" date="2015" name="PeerJ">
        <title>First genomic representation of candidate bacterial phylum KSB3 points to enhanced environmental sensing as a trigger of wastewater bulking.</title>
        <authorList>
            <person name="Sekiguchi Y."/>
            <person name="Ohashi A."/>
            <person name="Parks D.H."/>
            <person name="Yamauchi T."/>
            <person name="Tyson G.W."/>
            <person name="Hugenholtz P."/>
        </authorList>
    </citation>
    <scope>NUCLEOTIDE SEQUENCE [LARGE SCALE GENOMIC DNA]</scope>
</reference>
<dbReference type="Gene3D" id="3.40.50.300">
    <property type="entry name" value="P-loop containing nucleotide triphosphate hydrolases"/>
    <property type="match status" value="1"/>
</dbReference>
<keyword evidence="5" id="KW-1185">Reference proteome</keyword>
<dbReference type="InterPro" id="IPR000863">
    <property type="entry name" value="Sulfotransferase_dom"/>
</dbReference>
<dbReference type="PANTHER" id="PTHR10605">
    <property type="entry name" value="HEPARAN SULFATE SULFOTRANSFERASE"/>
    <property type="match status" value="1"/>
</dbReference>
<dbReference type="HOGENOM" id="CLU_017703_1_1_0"/>
<gene>
    <name evidence="4" type="ORF">U27_04863</name>
</gene>
<feature type="domain" description="Sulfotransferase" evidence="3">
    <location>
        <begin position="14"/>
        <end position="190"/>
    </location>
</feature>
<dbReference type="EMBL" id="DF820466">
    <property type="protein sequence ID" value="GAK57891.1"/>
    <property type="molecule type" value="Genomic_DNA"/>
</dbReference>
<evidence type="ECO:0000256" key="2">
    <source>
        <dbReference type="ARBA" id="ARBA00023180"/>
    </source>
</evidence>
<evidence type="ECO:0000259" key="3">
    <source>
        <dbReference type="Pfam" id="PF00685"/>
    </source>
</evidence>